<evidence type="ECO:0000259" key="3">
    <source>
        <dbReference type="Pfam" id="PF23994"/>
    </source>
</evidence>
<keyword evidence="5" id="KW-1185">Reference proteome</keyword>
<organism evidence="4 5">
    <name type="scientific">Halapricum desulfuricans</name>
    <dbReference type="NCBI Taxonomy" id="2841257"/>
    <lineage>
        <taxon>Archaea</taxon>
        <taxon>Methanobacteriati</taxon>
        <taxon>Methanobacteriota</taxon>
        <taxon>Stenosarchaea group</taxon>
        <taxon>Halobacteria</taxon>
        <taxon>Halobacteriales</taxon>
        <taxon>Haloarculaceae</taxon>
        <taxon>Halapricum</taxon>
    </lineage>
</organism>
<evidence type="ECO:0000256" key="2">
    <source>
        <dbReference type="SAM" id="Phobius"/>
    </source>
</evidence>
<dbReference type="Pfam" id="PF23994">
    <property type="entry name" value="DUF7312"/>
    <property type="match status" value="1"/>
</dbReference>
<feature type="region of interest" description="Disordered" evidence="1">
    <location>
        <begin position="1"/>
        <end position="30"/>
    </location>
</feature>
<dbReference type="AlphaFoldDB" id="A0A897NRF3"/>
<dbReference type="InterPro" id="IPR055736">
    <property type="entry name" value="DUF7312"/>
</dbReference>
<evidence type="ECO:0000313" key="5">
    <source>
        <dbReference type="Proteomes" id="UP000663292"/>
    </source>
</evidence>
<dbReference type="Proteomes" id="UP000663292">
    <property type="component" value="Chromosome"/>
</dbReference>
<accession>A0A897NRF3</accession>
<evidence type="ECO:0000313" key="4">
    <source>
        <dbReference type="EMBL" id="QSG15368.1"/>
    </source>
</evidence>
<dbReference type="RefSeq" id="WP_229120641.1">
    <property type="nucleotide sequence ID" value="NZ_CP064791.1"/>
</dbReference>
<dbReference type="GeneID" id="68858482"/>
<name>A0A897NRF3_9EURY</name>
<dbReference type="EMBL" id="CP064791">
    <property type="protein sequence ID" value="QSG15368.1"/>
    <property type="molecule type" value="Genomic_DNA"/>
</dbReference>
<feature type="domain" description="DUF7312" evidence="3">
    <location>
        <begin position="33"/>
        <end position="90"/>
    </location>
</feature>
<gene>
    <name evidence="4" type="ORF">HSEST_1848</name>
</gene>
<keyword evidence="2" id="KW-0472">Membrane</keyword>
<keyword evidence="2" id="KW-0812">Transmembrane</keyword>
<proteinExistence type="predicted"/>
<evidence type="ECO:0000256" key="1">
    <source>
        <dbReference type="SAM" id="MobiDB-lite"/>
    </source>
</evidence>
<feature type="transmembrane region" description="Helical" evidence="2">
    <location>
        <begin position="74"/>
        <end position="94"/>
    </location>
</feature>
<reference evidence="4 5" key="1">
    <citation type="submission" date="2020-11" db="EMBL/GenBank/DDBJ databases">
        <title>Carbohydrate-dependent, anaerobic sulfur respiration: A novel catabolism in halophilic archaea.</title>
        <authorList>
            <person name="Sorokin D.Y."/>
            <person name="Messina E."/>
            <person name="Smedile F."/>
            <person name="La Cono V."/>
            <person name="Hallsworth J.E."/>
            <person name="Yakimov M.M."/>
        </authorList>
    </citation>
    <scope>NUCLEOTIDE SEQUENCE [LARGE SCALE GENOMIC DNA]</scope>
    <source>
        <strain evidence="4 5">HSR-Est</strain>
    </source>
</reference>
<keyword evidence="2" id="KW-1133">Transmembrane helix</keyword>
<protein>
    <recommendedName>
        <fullName evidence="3">DUF7312 domain-containing protein</fullName>
    </recommendedName>
</protein>
<sequence length="98" mass="10393">MADDESDWEFGADDMDESEGNGGDVVDDGDTSGEWRFSLSDLDDDQSAVEGNVFGSPTSDSEVIETGSPAFENVLFLIVGVLLALAFFLQFYLAGAGP</sequence>